<dbReference type="InterPro" id="IPR021858">
    <property type="entry name" value="Fun_TF"/>
</dbReference>
<dbReference type="SMART" id="SM00066">
    <property type="entry name" value="GAL4"/>
    <property type="match status" value="1"/>
</dbReference>
<dbReference type="Gene3D" id="4.10.240.10">
    <property type="entry name" value="Zn(2)-C6 fungal-type DNA-binding domain"/>
    <property type="match status" value="1"/>
</dbReference>
<dbReference type="EMBL" id="MU853817">
    <property type="protein sequence ID" value="KAK3939084.1"/>
    <property type="molecule type" value="Genomic_DNA"/>
</dbReference>
<comment type="caution">
    <text evidence="4">The sequence shown here is derived from an EMBL/GenBank/DDBJ whole genome shotgun (WGS) entry which is preliminary data.</text>
</comment>
<dbReference type="AlphaFoldDB" id="A0AAN6N4T4"/>
<feature type="domain" description="Zn(2)-C6 fungal-type" evidence="3">
    <location>
        <begin position="56"/>
        <end position="86"/>
    </location>
</feature>
<evidence type="ECO:0000313" key="4">
    <source>
        <dbReference type="EMBL" id="KAK3939084.1"/>
    </source>
</evidence>
<protein>
    <recommendedName>
        <fullName evidence="3">Zn(2)-C6 fungal-type domain-containing protein</fullName>
    </recommendedName>
</protein>
<dbReference type="InterPro" id="IPR053157">
    <property type="entry name" value="Sterol_Uptake_Regulator"/>
</dbReference>
<organism evidence="4 5">
    <name type="scientific">Diplogelasinospora grovesii</name>
    <dbReference type="NCBI Taxonomy" id="303347"/>
    <lineage>
        <taxon>Eukaryota</taxon>
        <taxon>Fungi</taxon>
        <taxon>Dikarya</taxon>
        <taxon>Ascomycota</taxon>
        <taxon>Pezizomycotina</taxon>
        <taxon>Sordariomycetes</taxon>
        <taxon>Sordariomycetidae</taxon>
        <taxon>Sordariales</taxon>
        <taxon>Diplogelasinosporaceae</taxon>
        <taxon>Diplogelasinospora</taxon>
    </lineage>
</organism>
<dbReference type="GO" id="GO:0008270">
    <property type="term" value="F:zinc ion binding"/>
    <property type="evidence" value="ECO:0007669"/>
    <property type="project" value="InterPro"/>
</dbReference>
<dbReference type="PROSITE" id="PS50048">
    <property type="entry name" value="ZN2_CY6_FUNGAL_2"/>
    <property type="match status" value="1"/>
</dbReference>
<dbReference type="InterPro" id="IPR001138">
    <property type="entry name" value="Zn2Cys6_DnaBD"/>
</dbReference>
<sequence>MSPDTDLDPDQTAAGIPGRELRLTSSSSTSTPEQTMTIQQRRRPIPRKGHTKSRRGCFNCKRRKVKCQENVPSCTNCTRHGFDCEYPGRPSLSSSSSSSPLLARPALQSMGSPTQFTMDDLRFFHHFLITAYPPLPIQGDEIWRDVAALSHSFDYLIHAMLALAASHLTLLNSSCDYSTTALAHRVQAIRSLNHSLSTPCASKSEGDARFATIMALTFQSSCMPDGMTEFVAMIRGCHVIATTSMPCFEESLFQTFTQEGYANSVRSLLPPEDDVPTSAETGRLIDGFLVSLRRLAPLCKSSIELKFLAGSERLARIAKVSPVEGFAQFTTQYALVNTATSEEWAQFTDSECYGAQLLLIHFFLIEFAIGDLVLGPSKSPAGPRFHFRRRVCIAWLERLSETLGDGWGEYLEWPAEFAQSLRGGI</sequence>
<dbReference type="GO" id="GO:0001228">
    <property type="term" value="F:DNA-binding transcription activator activity, RNA polymerase II-specific"/>
    <property type="evidence" value="ECO:0007669"/>
    <property type="project" value="TreeGrafter"/>
</dbReference>
<keyword evidence="5" id="KW-1185">Reference proteome</keyword>
<keyword evidence="1" id="KW-0539">Nucleus</keyword>
<dbReference type="Pfam" id="PF11951">
    <property type="entry name" value="Fungal_trans_2"/>
    <property type="match status" value="1"/>
</dbReference>
<feature type="region of interest" description="Disordered" evidence="2">
    <location>
        <begin position="1"/>
        <end position="54"/>
    </location>
</feature>
<dbReference type="PANTHER" id="PTHR47784:SF7">
    <property type="entry name" value="ZN(II)2CYS6 TRANSCRIPTION FACTOR (EUROFUNG)"/>
    <property type="match status" value="1"/>
</dbReference>
<gene>
    <name evidence="4" type="ORF">QBC46DRAFT_263980</name>
</gene>
<evidence type="ECO:0000313" key="5">
    <source>
        <dbReference type="Proteomes" id="UP001303473"/>
    </source>
</evidence>
<dbReference type="PROSITE" id="PS00463">
    <property type="entry name" value="ZN2_CY6_FUNGAL_1"/>
    <property type="match status" value="1"/>
</dbReference>
<dbReference type="Proteomes" id="UP001303473">
    <property type="component" value="Unassembled WGS sequence"/>
</dbReference>
<dbReference type="InterPro" id="IPR036864">
    <property type="entry name" value="Zn2-C6_fun-type_DNA-bd_sf"/>
</dbReference>
<evidence type="ECO:0000259" key="3">
    <source>
        <dbReference type="PROSITE" id="PS50048"/>
    </source>
</evidence>
<dbReference type="PANTHER" id="PTHR47784">
    <property type="entry name" value="STEROL UPTAKE CONTROL PROTEIN 2"/>
    <property type="match status" value="1"/>
</dbReference>
<proteinExistence type="predicted"/>
<dbReference type="SUPFAM" id="SSF57701">
    <property type="entry name" value="Zn2/Cys6 DNA-binding domain"/>
    <property type="match status" value="1"/>
</dbReference>
<name>A0AAN6N4T4_9PEZI</name>
<evidence type="ECO:0000256" key="1">
    <source>
        <dbReference type="ARBA" id="ARBA00023242"/>
    </source>
</evidence>
<dbReference type="CDD" id="cd00067">
    <property type="entry name" value="GAL4"/>
    <property type="match status" value="1"/>
</dbReference>
<dbReference type="Pfam" id="PF00172">
    <property type="entry name" value="Zn_clus"/>
    <property type="match status" value="1"/>
</dbReference>
<feature type="compositionally biased region" description="Basic residues" evidence="2">
    <location>
        <begin position="40"/>
        <end position="54"/>
    </location>
</feature>
<accession>A0AAN6N4T4</accession>
<evidence type="ECO:0000256" key="2">
    <source>
        <dbReference type="SAM" id="MobiDB-lite"/>
    </source>
</evidence>
<reference evidence="5" key="1">
    <citation type="journal article" date="2023" name="Mol. Phylogenet. Evol.">
        <title>Genome-scale phylogeny and comparative genomics of the fungal order Sordariales.</title>
        <authorList>
            <person name="Hensen N."/>
            <person name="Bonometti L."/>
            <person name="Westerberg I."/>
            <person name="Brannstrom I.O."/>
            <person name="Guillou S."/>
            <person name="Cros-Aarteil S."/>
            <person name="Calhoun S."/>
            <person name="Haridas S."/>
            <person name="Kuo A."/>
            <person name="Mondo S."/>
            <person name="Pangilinan J."/>
            <person name="Riley R."/>
            <person name="LaButti K."/>
            <person name="Andreopoulos B."/>
            <person name="Lipzen A."/>
            <person name="Chen C."/>
            <person name="Yan M."/>
            <person name="Daum C."/>
            <person name="Ng V."/>
            <person name="Clum A."/>
            <person name="Steindorff A."/>
            <person name="Ohm R.A."/>
            <person name="Martin F."/>
            <person name="Silar P."/>
            <person name="Natvig D.O."/>
            <person name="Lalanne C."/>
            <person name="Gautier V."/>
            <person name="Ament-Velasquez S.L."/>
            <person name="Kruys A."/>
            <person name="Hutchinson M.I."/>
            <person name="Powell A.J."/>
            <person name="Barry K."/>
            <person name="Miller A.N."/>
            <person name="Grigoriev I.V."/>
            <person name="Debuchy R."/>
            <person name="Gladieux P."/>
            <person name="Hiltunen Thoren M."/>
            <person name="Johannesson H."/>
        </authorList>
    </citation>
    <scope>NUCLEOTIDE SEQUENCE [LARGE SCALE GENOMIC DNA]</scope>
    <source>
        <strain evidence="5">CBS 340.73</strain>
    </source>
</reference>